<feature type="compositionally biased region" description="Basic and acidic residues" evidence="1">
    <location>
        <begin position="286"/>
        <end position="295"/>
    </location>
</feature>
<protein>
    <submittedName>
        <fullName evidence="2">Uncharacterized protein</fullName>
    </submittedName>
</protein>
<organism evidence="2 3">
    <name type="scientific">Brassica cretica</name>
    <name type="common">Mustard</name>
    <dbReference type="NCBI Taxonomy" id="69181"/>
    <lineage>
        <taxon>Eukaryota</taxon>
        <taxon>Viridiplantae</taxon>
        <taxon>Streptophyta</taxon>
        <taxon>Embryophyta</taxon>
        <taxon>Tracheophyta</taxon>
        <taxon>Spermatophyta</taxon>
        <taxon>Magnoliopsida</taxon>
        <taxon>eudicotyledons</taxon>
        <taxon>Gunneridae</taxon>
        <taxon>Pentapetalae</taxon>
        <taxon>rosids</taxon>
        <taxon>malvids</taxon>
        <taxon>Brassicales</taxon>
        <taxon>Brassicaceae</taxon>
        <taxon>Brassiceae</taxon>
        <taxon>Brassica</taxon>
    </lineage>
</organism>
<feature type="compositionally biased region" description="Basic and acidic residues" evidence="1">
    <location>
        <begin position="14"/>
        <end position="54"/>
    </location>
</feature>
<name>A0A8S9QXR6_BRACR</name>
<accession>A0A8S9QXR6</accession>
<reference evidence="2" key="1">
    <citation type="submission" date="2019-12" db="EMBL/GenBank/DDBJ databases">
        <title>Genome sequencing and annotation of Brassica cretica.</title>
        <authorList>
            <person name="Studholme D.J."/>
            <person name="Sarris P."/>
        </authorList>
    </citation>
    <scope>NUCLEOTIDE SEQUENCE</scope>
    <source>
        <strain evidence="2">PFS-109/04</strain>
        <tissue evidence="2">Leaf</tissue>
    </source>
</reference>
<dbReference type="Proteomes" id="UP000712600">
    <property type="component" value="Unassembled WGS sequence"/>
</dbReference>
<evidence type="ECO:0000313" key="3">
    <source>
        <dbReference type="Proteomes" id="UP000712600"/>
    </source>
</evidence>
<sequence>MEDVLSRAWAQVKWEEDVASRAKAQQKKEPKVVTPDQNERDERPSPRPIKDFVNRNRSRYQNRPIKKVDGMVVSTWPDISDLSISKPELVNVLRQTGQQVKWPQKMKAPDSFWNPDLWCDFHRDHGHKMEGYVAQNRGPSNPRHIRRLGNQRHKPCGREKEHLERQARPRGSRAKTYALGEFPSKEDIGRQWELRQHQLPNRISGSGAGRKHFDTVNNPTHMIQRRSQTDRWRSHPPSVVIGRDEKVNFPHLYMKLTMDLEKLRKYPSNGASDRNETRASFIKYRGEELGGRDEDGVVDPAHSSDGLDWSSPSNGRADRVVDPARPSAKLDGVLCPPFNQTGITAT</sequence>
<feature type="region of interest" description="Disordered" evidence="1">
    <location>
        <begin position="14"/>
        <end position="57"/>
    </location>
</feature>
<dbReference type="AlphaFoldDB" id="A0A8S9QXR6"/>
<evidence type="ECO:0000313" key="2">
    <source>
        <dbReference type="EMBL" id="KAF3555229.1"/>
    </source>
</evidence>
<comment type="caution">
    <text evidence="2">The sequence shown here is derived from an EMBL/GenBank/DDBJ whole genome shotgun (WGS) entry which is preliminary data.</text>
</comment>
<proteinExistence type="predicted"/>
<evidence type="ECO:0000256" key="1">
    <source>
        <dbReference type="SAM" id="MobiDB-lite"/>
    </source>
</evidence>
<dbReference type="EMBL" id="QGKX02000996">
    <property type="protein sequence ID" value="KAF3555229.1"/>
    <property type="molecule type" value="Genomic_DNA"/>
</dbReference>
<gene>
    <name evidence="2" type="ORF">F2Q69_00014094</name>
</gene>
<feature type="region of interest" description="Disordered" evidence="1">
    <location>
        <begin position="286"/>
        <end position="346"/>
    </location>
</feature>